<gene>
    <name evidence="1" type="ORF">CPJCM30710_23010</name>
</gene>
<dbReference type="PANTHER" id="PTHR36441:SF1">
    <property type="entry name" value="DUF503 DOMAIN-CONTAINING PROTEIN"/>
    <property type="match status" value="1"/>
</dbReference>
<organism evidence="1 2">
    <name type="scientific">Clostridium polyendosporum</name>
    <dbReference type="NCBI Taxonomy" id="69208"/>
    <lineage>
        <taxon>Bacteria</taxon>
        <taxon>Bacillati</taxon>
        <taxon>Bacillota</taxon>
        <taxon>Clostridia</taxon>
        <taxon>Eubacteriales</taxon>
        <taxon>Clostridiaceae</taxon>
        <taxon>Clostridium</taxon>
    </lineage>
</organism>
<dbReference type="InterPro" id="IPR007546">
    <property type="entry name" value="DUF503"/>
</dbReference>
<accession>A0A919S1T4</accession>
<dbReference type="EMBL" id="BOPZ01000020">
    <property type="protein sequence ID" value="GIM29635.1"/>
    <property type="molecule type" value="Genomic_DNA"/>
</dbReference>
<dbReference type="InterPro" id="IPR036746">
    <property type="entry name" value="TT1725-like_sf"/>
</dbReference>
<evidence type="ECO:0008006" key="3">
    <source>
        <dbReference type="Google" id="ProtNLM"/>
    </source>
</evidence>
<dbReference type="Proteomes" id="UP000679179">
    <property type="component" value="Unassembled WGS sequence"/>
</dbReference>
<dbReference type="RefSeq" id="WP_212904329.1">
    <property type="nucleotide sequence ID" value="NZ_BOPZ01000020.1"/>
</dbReference>
<evidence type="ECO:0000313" key="2">
    <source>
        <dbReference type="Proteomes" id="UP000679179"/>
    </source>
</evidence>
<dbReference type="Pfam" id="PF04456">
    <property type="entry name" value="DUF503"/>
    <property type="match status" value="1"/>
</dbReference>
<dbReference type="Gene3D" id="3.30.70.1120">
    <property type="entry name" value="TT1725-like"/>
    <property type="match status" value="1"/>
</dbReference>
<dbReference type="AlphaFoldDB" id="A0A919S1T4"/>
<comment type="caution">
    <text evidence="1">The sequence shown here is derived from an EMBL/GenBank/DDBJ whole genome shotgun (WGS) entry which is preliminary data.</text>
</comment>
<sequence>MIIGTARVTIKIPWSQSLKDKRMVARSIIAKTKNKFNASISEIEHHDNHKLLVLGVACVTNNTRHANSSIDEIINFIYGSTDAMVEDVEIEIL</sequence>
<dbReference type="PANTHER" id="PTHR36441">
    <property type="entry name" value="HYPOTHETICAL CYTOSOLIC PROTEIN"/>
    <property type="match status" value="1"/>
</dbReference>
<reference evidence="1" key="1">
    <citation type="submission" date="2021-03" db="EMBL/GenBank/DDBJ databases">
        <title>Taxonomic study of Clostridium polyendosporum from meadow-gley soil under rice.</title>
        <authorList>
            <person name="Kobayashi H."/>
            <person name="Tanizawa Y."/>
            <person name="Yagura M."/>
        </authorList>
    </citation>
    <scope>NUCLEOTIDE SEQUENCE</scope>
    <source>
        <strain evidence="1">JCM 30710</strain>
    </source>
</reference>
<name>A0A919S1T4_9CLOT</name>
<keyword evidence="2" id="KW-1185">Reference proteome</keyword>
<evidence type="ECO:0000313" key="1">
    <source>
        <dbReference type="EMBL" id="GIM29635.1"/>
    </source>
</evidence>
<proteinExistence type="predicted"/>
<dbReference type="SUPFAM" id="SSF103007">
    <property type="entry name" value="Hypothetical protein TT1725"/>
    <property type="match status" value="1"/>
</dbReference>
<protein>
    <recommendedName>
        <fullName evidence="3">DUF503 domain-containing protein</fullName>
    </recommendedName>
</protein>